<proteinExistence type="predicted"/>
<name>A0AB72ZIC8_YERPE</name>
<accession>A0AB72ZIC8</accession>
<sequence>MIGSILFDWFLIKLCYFYPDEMKDVSFHRWSPYNILFYVLSLILS</sequence>
<organism evidence="1 2">
    <name type="scientific">Yersinia pestis PY-08</name>
    <dbReference type="NCBI Taxonomy" id="992134"/>
    <lineage>
        <taxon>Bacteria</taxon>
        <taxon>Pseudomonadati</taxon>
        <taxon>Pseudomonadota</taxon>
        <taxon>Gammaproteobacteria</taxon>
        <taxon>Enterobacterales</taxon>
        <taxon>Yersiniaceae</taxon>
        <taxon>Yersinia</taxon>
    </lineage>
</organism>
<dbReference type="EMBL" id="AKRT01000406">
    <property type="protein sequence ID" value="EIR15132.1"/>
    <property type="molecule type" value="Genomic_DNA"/>
</dbReference>
<reference evidence="1 2" key="1">
    <citation type="submission" date="2012-05" db="EMBL/GenBank/DDBJ databases">
        <title>Genome sequence of Yersinia Pestis PY-08.</title>
        <authorList>
            <person name="Santana-Cruz I."/>
            <person name="Sengamalay N."/>
            <person name="McCracken C."/>
            <person name="Daugherty S.C."/>
            <person name="Maroo A."/>
            <person name="Vara P.G."/>
            <person name="Tallon L.J."/>
            <person name="Sadzewicz L."/>
            <person name="Vinetz J.M."/>
            <person name="Cespedes Zambrano M.J."/>
            <person name="Fraser-Liggett C.M."/>
            <person name="Tettelin H."/>
        </authorList>
    </citation>
    <scope>NUCLEOTIDE SEQUENCE [LARGE SCALE GENOMIC DNA]</scope>
    <source>
        <strain evidence="1 2">PY-08</strain>
    </source>
</reference>
<dbReference type="Proteomes" id="UP000003231">
    <property type="component" value="Unassembled WGS sequence"/>
</dbReference>
<comment type="caution">
    <text evidence="1">The sequence shown here is derived from an EMBL/GenBank/DDBJ whole genome shotgun (WGS) entry which is preliminary data.</text>
</comment>
<evidence type="ECO:0000313" key="1">
    <source>
        <dbReference type="EMBL" id="EIR15132.1"/>
    </source>
</evidence>
<gene>
    <name evidence="1" type="ORF">YPPY08_3710</name>
</gene>
<protein>
    <submittedName>
        <fullName evidence="1">Uncharacterized protein</fullName>
    </submittedName>
</protein>
<dbReference type="AlphaFoldDB" id="A0AB72ZIC8"/>
<evidence type="ECO:0000313" key="2">
    <source>
        <dbReference type="Proteomes" id="UP000003231"/>
    </source>
</evidence>